<proteinExistence type="predicted"/>
<keyword evidence="1" id="KW-0812">Transmembrane</keyword>
<keyword evidence="1" id="KW-0472">Membrane</keyword>
<comment type="caution">
    <text evidence="2">The sequence shown here is derived from an EMBL/GenBank/DDBJ whole genome shotgun (WGS) entry which is preliminary data.</text>
</comment>
<evidence type="ECO:0000256" key="1">
    <source>
        <dbReference type="SAM" id="Phobius"/>
    </source>
</evidence>
<dbReference type="Proteomes" id="UP000248079">
    <property type="component" value="Unassembled WGS sequence"/>
</dbReference>
<gene>
    <name evidence="2" type="ORF">DF185_00775</name>
</gene>
<reference evidence="2 3" key="1">
    <citation type="submission" date="2018-05" db="EMBL/GenBank/DDBJ databases">
        <title>Marinifilum breve JC075T sp. nov., a marine bacterium isolated from Yongle Blue Hole in the South China Sea.</title>
        <authorList>
            <person name="Fu T."/>
        </authorList>
    </citation>
    <scope>NUCLEOTIDE SEQUENCE [LARGE SCALE GENOMIC DNA]</scope>
    <source>
        <strain evidence="2 3">JC075</strain>
    </source>
</reference>
<feature type="transmembrane region" description="Helical" evidence="1">
    <location>
        <begin position="20"/>
        <end position="42"/>
    </location>
</feature>
<name>A0A2V4A1Z4_9BACT</name>
<dbReference type="EMBL" id="QFLI01000001">
    <property type="protein sequence ID" value="PXY02661.1"/>
    <property type="molecule type" value="Genomic_DNA"/>
</dbReference>
<evidence type="ECO:0000313" key="2">
    <source>
        <dbReference type="EMBL" id="PXY02661.1"/>
    </source>
</evidence>
<keyword evidence="1" id="KW-1133">Transmembrane helix</keyword>
<dbReference type="AlphaFoldDB" id="A0A2V4A1Z4"/>
<evidence type="ECO:0000313" key="3">
    <source>
        <dbReference type="Proteomes" id="UP000248079"/>
    </source>
</evidence>
<organism evidence="2 3">
    <name type="scientific">Marinifilum breve</name>
    <dbReference type="NCBI Taxonomy" id="2184082"/>
    <lineage>
        <taxon>Bacteria</taxon>
        <taxon>Pseudomonadati</taxon>
        <taxon>Bacteroidota</taxon>
        <taxon>Bacteroidia</taxon>
        <taxon>Marinilabiliales</taxon>
        <taxon>Marinifilaceae</taxon>
    </lineage>
</organism>
<accession>A0A2V4A1Z4</accession>
<protein>
    <submittedName>
        <fullName evidence="2">Uncharacterized protein</fullName>
    </submittedName>
</protein>
<feature type="transmembrane region" description="Helical" evidence="1">
    <location>
        <begin position="48"/>
        <end position="71"/>
    </location>
</feature>
<sequence length="79" mass="8771">MKDARKMNVEVNNSENSSWFAKNITSIIAIIIVGAAVITWFVPIPLETIGYVNSVLMLVGSFHFGSAIQSFKPKEKKSR</sequence>
<keyword evidence="3" id="KW-1185">Reference proteome</keyword>